<evidence type="ECO:0000256" key="2">
    <source>
        <dbReference type="SAM" id="MobiDB-lite"/>
    </source>
</evidence>
<protein>
    <submittedName>
        <fullName evidence="4">Uncharacterized conserved protein, contains FHA domain</fullName>
    </submittedName>
</protein>
<dbReference type="AlphaFoldDB" id="A0A378WNF6"/>
<reference evidence="4 5" key="1">
    <citation type="submission" date="2018-06" db="EMBL/GenBank/DDBJ databases">
        <authorList>
            <consortium name="Pathogen Informatics"/>
            <person name="Doyle S."/>
        </authorList>
    </citation>
    <scope>NUCLEOTIDE SEQUENCE [LARGE SCALE GENOMIC DNA]</scope>
    <source>
        <strain evidence="4 5">NCTC13184</strain>
    </source>
</reference>
<evidence type="ECO:0000313" key="4">
    <source>
        <dbReference type="EMBL" id="SUA41873.1"/>
    </source>
</evidence>
<feature type="region of interest" description="Disordered" evidence="2">
    <location>
        <begin position="114"/>
        <end position="202"/>
    </location>
</feature>
<feature type="compositionally biased region" description="Basic residues" evidence="2">
    <location>
        <begin position="187"/>
        <end position="202"/>
    </location>
</feature>
<feature type="domain" description="FHA" evidence="3">
    <location>
        <begin position="36"/>
        <end position="85"/>
    </location>
</feature>
<proteinExistence type="predicted"/>
<sequence>MSRPSHIIRLMSLPGAQKITVRHEGTDRIFENTQQVTLGRAPEVTVFVDSPLVSRVHATLGWQGGAWVLSDNGSTNGVFVDAQRITRPVPVDRPMLVRLGDAITGPLVHLLPEAQFRPPAPPTRAQSPGRAPNPPTRDAGPRGGGSTRVVSVAGVSTVGDSTVAGSNSAGNRPIPHRNPGSCAARPRPSRRRGPHKGRINARPNRFRRLTVRAVCRTSI</sequence>
<keyword evidence="1" id="KW-0597">Phosphoprotein</keyword>
<name>A0A378WNF6_9NOCA</name>
<accession>A0A378WNF6</accession>
<dbReference type="Pfam" id="PF00498">
    <property type="entry name" value="FHA"/>
    <property type="match status" value="1"/>
</dbReference>
<dbReference type="EMBL" id="UGRU01000001">
    <property type="protein sequence ID" value="SUA41873.1"/>
    <property type="molecule type" value="Genomic_DNA"/>
</dbReference>
<evidence type="ECO:0000256" key="1">
    <source>
        <dbReference type="ARBA" id="ARBA00022553"/>
    </source>
</evidence>
<gene>
    <name evidence="4" type="ORF">NCTC13184_01219</name>
</gene>
<evidence type="ECO:0000313" key="5">
    <source>
        <dbReference type="Proteomes" id="UP000255082"/>
    </source>
</evidence>
<organism evidence="4 5">
    <name type="scientific">Nocardia africana</name>
    <dbReference type="NCBI Taxonomy" id="134964"/>
    <lineage>
        <taxon>Bacteria</taxon>
        <taxon>Bacillati</taxon>
        <taxon>Actinomycetota</taxon>
        <taxon>Actinomycetes</taxon>
        <taxon>Mycobacteriales</taxon>
        <taxon>Nocardiaceae</taxon>
        <taxon>Nocardia</taxon>
    </lineage>
</organism>
<dbReference type="Proteomes" id="UP000255082">
    <property type="component" value="Unassembled WGS sequence"/>
</dbReference>
<evidence type="ECO:0000259" key="3">
    <source>
        <dbReference type="PROSITE" id="PS50006"/>
    </source>
</evidence>
<feature type="compositionally biased region" description="Polar residues" evidence="2">
    <location>
        <begin position="158"/>
        <end position="170"/>
    </location>
</feature>
<dbReference type="PANTHER" id="PTHR23308">
    <property type="entry name" value="NUCLEAR INHIBITOR OF PROTEIN PHOSPHATASE-1"/>
    <property type="match status" value="1"/>
</dbReference>
<dbReference type="SUPFAM" id="SSF49879">
    <property type="entry name" value="SMAD/FHA domain"/>
    <property type="match status" value="1"/>
</dbReference>
<dbReference type="InterPro" id="IPR008984">
    <property type="entry name" value="SMAD_FHA_dom_sf"/>
</dbReference>
<dbReference type="Gene3D" id="2.60.200.20">
    <property type="match status" value="1"/>
</dbReference>
<dbReference type="InterPro" id="IPR000253">
    <property type="entry name" value="FHA_dom"/>
</dbReference>
<dbReference type="InterPro" id="IPR050923">
    <property type="entry name" value="Cell_Proc_Reg/RNA_Proc"/>
</dbReference>
<dbReference type="PROSITE" id="PS50006">
    <property type="entry name" value="FHA_DOMAIN"/>
    <property type="match status" value="1"/>
</dbReference>
<dbReference type="SMART" id="SM00240">
    <property type="entry name" value="FHA"/>
    <property type="match status" value="1"/>
</dbReference>